<dbReference type="CDD" id="cd00383">
    <property type="entry name" value="trans_reg_C"/>
    <property type="match status" value="1"/>
</dbReference>
<dbReference type="CDD" id="cd17624">
    <property type="entry name" value="REC_OmpR_PmrA-like"/>
    <property type="match status" value="1"/>
</dbReference>
<feature type="domain" description="Response regulatory" evidence="5">
    <location>
        <begin position="488"/>
        <end position="604"/>
    </location>
</feature>
<dbReference type="InterPro" id="IPR001789">
    <property type="entry name" value="Sig_transdc_resp-reg_receiver"/>
</dbReference>
<dbReference type="Gene3D" id="6.10.250.690">
    <property type="match status" value="1"/>
</dbReference>
<dbReference type="PANTHER" id="PTHR48111">
    <property type="entry name" value="REGULATOR OF RPOS"/>
    <property type="match status" value="1"/>
</dbReference>
<dbReference type="SMART" id="SM00448">
    <property type="entry name" value="REC"/>
    <property type="match status" value="2"/>
</dbReference>
<feature type="domain" description="Response regulatory" evidence="5">
    <location>
        <begin position="2"/>
        <end position="116"/>
    </location>
</feature>
<keyword evidence="9" id="KW-1185">Reference proteome</keyword>
<name>A0ABW6I9K5_9CYAN</name>
<dbReference type="PROSITE" id="PS51755">
    <property type="entry name" value="OMPR_PHOB"/>
    <property type="match status" value="1"/>
</dbReference>
<dbReference type="Pfam" id="PF01627">
    <property type="entry name" value="Hpt"/>
    <property type="match status" value="1"/>
</dbReference>
<organism evidence="8 9">
    <name type="scientific">Almyronema epifaneia S1</name>
    <dbReference type="NCBI Taxonomy" id="2991925"/>
    <lineage>
        <taxon>Bacteria</taxon>
        <taxon>Bacillati</taxon>
        <taxon>Cyanobacteriota</taxon>
        <taxon>Cyanophyceae</taxon>
        <taxon>Nodosilineales</taxon>
        <taxon>Nodosilineaceae</taxon>
        <taxon>Almyronema</taxon>
        <taxon>Almyronema epifaneia</taxon>
    </lineage>
</organism>
<dbReference type="SUPFAM" id="SSF52172">
    <property type="entry name" value="CheY-like"/>
    <property type="match status" value="2"/>
</dbReference>
<dbReference type="InterPro" id="IPR039420">
    <property type="entry name" value="WalR-like"/>
</dbReference>
<feature type="modified residue" description="4-aspartylphosphate" evidence="3">
    <location>
        <position position="410"/>
    </location>
</feature>
<keyword evidence="1 4" id="KW-0238">DNA-binding</keyword>
<feature type="domain" description="Response regulatory" evidence="5">
    <location>
        <begin position="361"/>
        <end position="480"/>
    </location>
</feature>
<dbReference type="SUPFAM" id="SSF46894">
    <property type="entry name" value="C-terminal effector domain of the bipartite response regulators"/>
    <property type="match status" value="1"/>
</dbReference>
<dbReference type="CDD" id="cd00156">
    <property type="entry name" value="REC"/>
    <property type="match status" value="1"/>
</dbReference>
<comment type="caution">
    <text evidence="8">The sequence shown here is derived from an EMBL/GenBank/DDBJ whole genome shotgun (WGS) entry which is preliminary data.</text>
</comment>
<dbReference type="PANTHER" id="PTHR48111:SF15">
    <property type="entry name" value="OMPR SUBFAMILY"/>
    <property type="match status" value="1"/>
</dbReference>
<feature type="DNA-binding region" description="OmpR/PhoB-type" evidence="4">
    <location>
        <begin position="124"/>
        <end position="223"/>
    </location>
</feature>
<evidence type="ECO:0000256" key="4">
    <source>
        <dbReference type="PROSITE-ProRule" id="PRU01091"/>
    </source>
</evidence>
<proteinExistence type="predicted"/>
<feature type="domain" description="OmpR/PhoB-type" evidence="7">
    <location>
        <begin position="124"/>
        <end position="223"/>
    </location>
</feature>
<dbReference type="Gene3D" id="1.10.10.10">
    <property type="entry name" value="Winged helix-like DNA-binding domain superfamily/Winged helix DNA-binding domain"/>
    <property type="match status" value="1"/>
</dbReference>
<dbReference type="InterPro" id="IPR036388">
    <property type="entry name" value="WH-like_DNA-bd_sf"/>
</dbReference>
<dbReference type="InterPro" id="IPR016032">
    <property type="entry name" value="Sig_transdc_resp-reg_C-effctor"/>
</dbReference>
<dbReference type="InterPro" id="IPR011006">
    <property type="entry name" value="CheY-like_superfamily"/>
</dbReference>
<evidence type="ECO:0000256" key="2">
    <source>
        <dbReference type="PROSITE-ProRule" id="PRU00110"/>
    </source>
</evidence>
<dbReference type="Pfam" id="PF00486">
    <property type="entry name" value="Trans_reg_C"/>
    <property type="match status" value="1"/>
</dbReference>
<reference evidence="8 9" key="1">
    <citation type="submission" date="2024-10" db="EMBL/GenBank/DDBJ databases">
        <authorList>
            <person name="Ratan Roy A."/>
            <person name="Morales Sandoval P.H."/>
            <person name="De Los Santos Villalobos S."/>
            <person name="Chakraborty S."/>
            <person name="Mukherjee J."/>
        </authorList>
    </citation>
    <scope>NUCLEOTIDE SEQUENCE [LARGE SCALE GENOMIC DNA]</scope>
    <source>
        <strain evidence="8 9">S1</strain>
    </source>
</reference>
<feature type="domain" description="HPt" evidence="6">
    <location>
        <begin position="255"/>
        <end position="354"/>
    </location>
</feature>
<dbReference type="Gene3D" id="3.40.50.2300">
    <property type="match status" value="3"/>
</dbReference>
<evidence type="ECO:0000259" key="5">
    <source>
        <dbReference type="PROSITE" id="PS50110"/>
    </source>
</evidence>
<dbReference type="Pfam" id="PF00072">
    <property type="entry name" value="Response_reg"/>
    <property type="match status" value="2"/>
</dbReference>
<gene>
    <name evidence="8" type="ORF">ACFVKH_00925</name>
</gene>
<evidence type="ECO:0000256" key="1">
    <source>
        <dbReference type="ARBA" id="ARBA00023125"/>
    </source>
</evidence>
<dbReference type="RefSeq" id="WP_377960460.1">
    <property type="nucleotide sequence ID" value="NZ_JBHZOL010000004.1"/>
</dbReference>
<feature type="modified residue" description="4-aspartylphosphate" evidence="3">
    <location>
        <position position="537"/>
    </location>
</feature>
<keyword evidence="3" id="KW-0597">Phosphoprotein</keyword>
<evidence type="ECO:0000259" key="6">
    <source>
        <dbReference type="PROSITE" id="PS50894"/>
    </source>
</evidence>
<evidence type="ECO:0000313" key="9">
    <source>
        <dbReference type="Proteomes" id="UP001600165"/>
    </source>
</evidence>
<dbReference type="Proteomes" id="UP001600165">
    <property type="component" value="Unassembled WGS sequence"/>
</dbReference>
<feature type="modified residue" description="4-aspartylphosphate" evidence="3">
    <location>
        <position position="51"/>
    </location>
</feature>
<evidence type="ECO:0000313" key="8">
    <source>
        <dbReference type="EMBL" id="MFE4104818.1"/>
    </source>
</evidence>
<dbReference type="EMBL" id="JBHZOL010000004">
    <property type="protein sequence ID" value="MFE4104818.1"/>
    <property type="molecule type" value="Genomic_DNA"/>
</dbReference>
<dbReference type="InterPro" id="IPR001867">
    <property type="entry name" value="OmpR/PhoB-type_DNA-bd"/>
</dbReference>
<dbReference type="InterPro" id="IPR036641">
    <property type="entry name" value="HPT_dom_sf"/>
</dbReference>
<evidence type="ECO:0000259" key="7">
    <source>
        <dbReference type="PROSITE" id="PS51755"/>
    </source>
</evidence>
<dbReference type="InterPro" id="IPR008207">
    <property type="entry name" value="Sig_transdc_His_kin_Hpt_dom"/>
</dbReference>
<feature type="modified residue" description="Phosphohistidine" evidence="2">
    <location>
        <position position="295"/>
    </location>
</feature>
<evidence type="ECO:0000256" key="3">
    <source>
        <dbReference type="PROSITE-ProRule" id="PRU00169"/>
    </source>
</evidence>
<dbReference type="PROSITE" id="PS50110">
    <property type="entry name" value="RESPONSE_REGULATORY"/>
    <property type="match status" value="3"/>
</dbReference>
<dbReference type="SMART" id="SM00862">
    <property type="entry name" value="Trans_reg_C"/>
    <property type="match status" value="1"/>
</dbReference>
<dbReference type="Gene3D" id="1.20.120.160">
    <property type="entry name" value="HPT domain"/>
    <property type="match status" value="1"/>
</dbReference>
<dbReference type="SUPFAM" id="SSF47226">
    <property type="entry name" value="Histidine-containing phosphotransfer domain, HPT domain"/>
    <property type="match status" value="1"/>
</dbReference>
<sequence length="610" mass="67741">MRILLVDDDQPLMETLAESLIHQRYAVDIASDRETAEEFISLFSYDLLLLDVILPDDDGITFCQHLRKQGFERPILMLTARDDSGNKISALDAGADDYVVKPFDFEELCARIRALLRRETHALPPVLQWKGLKLNPNTYEVTYADQPLHLTPKEYALLELLLRHTSRVFSLDAIIESLWSFEDPPSEDAVRTHIKGVRQKLKAAGAPKDLIETVYGLGYRLKPLTAAEQASATEPKRVPTPKLPKPETLAAVIKAWEQYRSVMQERLDVIEAAAIALDNGQLTQDLQQVGYANAHKLVGSLGSFGFPEGSRLARELERLLQDEPSPQQAAQVSSLVHDLRQEMAKPSKHQVKSVAIAASPLLLIISQALEHSQTWQVEALRSGIQAVIVPTLQQAAAIFPQRLPDLILLDFTPGSSPTLTAANREQLARVQQQQPGVPILVRMNSEVFSDRLQVVQQGVHGIVPATASPQQVIAAAQQTLKDVTGSARVLLVDDDPQQLTWLQTTLSLWGFEIFTLDDPNQIWQTLAAVNPDLLVLDVEMPGINGLDLCQVLRADLRWQALPILFLTVHEDAKTEGHAFSVGADDFVTKPVVAAELANRMLNRLKRSHAY</sequence>
<dbReference type="PROSITE" id="PS50894">
    <property type="entry name" value="HPT"/>
    <property type="match status" value="1"/>
</dbReference>
<accession>A0ABW6I9K5</accession>
<protein>
    <submittedName>
        <fullName evidence="8">Response regulator</fullName>
    </submittedName>
</protein>